<dbReference type="PANTHER" id="PTHR42870:SF1">
    <property type="entry name" value="NON-SPECIFIC LIPID-TRANSFER PROTEIN-LIKE 2"/>
    <property type="match status" value="1"/>
</dbReference>
<keyword evidence="4" id="KW-1185">Reference proteome</keyword>
<dbReference type="InterPro" id="IPR016039">
    <property type="entry name" value="Thiolase-like"/>
</dbReference>
<dbReference type="Proteomes" id="UP000183994">
    <property type="component" value="Unassembled WGS sequence"/>
</dbReference>
<dbReference type="SUPFAM" id="SSF53901">
    <property type="entry name" value="Thiolase-like"/>
    <property type="match status" value="2"/>
</dbReference>
<dbReference type="GO" id="GO:0003988">
    <property type="term" value="F:acetyl-CoA C-acyltransferase activity"/>
    <property type="evidence" value="ECO:0007669"/>
    <property type="project" value="UniProtKB-ARBA"/>
</dbReference>
<dbReference type="PANTHER" id="PTHR42870">
    <property type="entry name" value="ACETYL-COA C-ACETYLTRANSFERASE"/>
    <property type="match status" value="1"/>
</dbReference>
<reference evidence="4" key="1">
    <citation type="submission" date="2016-11" db="EMBL/GenBank/DDBJ databases">
        <authorList>
            <person name="Varghese N."/>
            <person name="Submissions S."/>
        </authorList>
    </citation>
    <scope>NUCLEOTIDE SEQUENCE [LARGE SCALE GENOMIC DNA]</scope>
    <source>
        <strain evidence="4">DSM 16219</strain>
    </source>
</reference>
<dbReference type="Pfam" id="PF00108">
    <property type="entry name" value="Thiolase_N"/>
    <property type="match status" value="1"/>
</dbReference>
<sequence>MSDRVAIVGVAQTRFSPKRADANVAELAYEVIEKVLNDTGLSIEKDIDNTISCSHDIWDGQTISNIGITDVAGGHLRTEEKMAMDGSTAAYYGAVGILSGEYECTLLLAHTKMSQTNRHIVNNDAFEPIYSRQLGLDFTSAGALQARRFMHAHGLSREDFARVVMKNLGNAMANPLACRFGYYGLDDVLSAPMEADPLTAMDAAPDVDGAVAMIVASESKAKKITDTPVWIQGLGSCYDDYFLGDRDLAECMALEKAAAQAYKMAGISNPVKDLDLIELSDEFSYQELLWLEGLGVCKPGEGARLTESGFTSREGELPVNPSGGVLSGVPANVMGLNRVAEAALQLMGKAGERQVKDAKRAVAQGHTGFCGQHQCVIVLGNQ</sequence>
<dbReference type="Gene3D" id="3.40.47.10">
    <property type="match status" value="1"/>
</dbReference>
<gene>
    <name evidence="3" type="ORF">SAMN02745216_03952</name>
</gene>
<dbReference type="RefSeq" id="WP_073477981.1">
    <property type="nucleotide sequence ID" value="NZ_FQZU01000031.1"/>
</dbReference>
<dbReference type="InterPro" id="IPR002155">
    <property type="entry name" value="Thiolase"/>
</dbReference>
<accession>A0A1M6UPN2</accession>
<name>A0A1M6UPN2_9BACT</name>
<dbReference type="EMBL" id="FQZU01000031">
    <property type="protein sequence ID" value="SHK71167.1"/>
    <property type="molecule type" value="Genomic_DNA"/>
</dbReference>
<organism evidence="3 4">
    <name type="scientific">Desulfatibacillum alkenivorans DSM 16219</name>
    <dbReference type="NCBI Taxonomy" id="1121393"/>
    <lineage>
        <taxon>Bacteria</taxon>
        <taxon>Pseudomonadati</taxon>
        <taxon>Thermodesulfobacteriota</taxon>
        <taxon>Desulfobacteria</taxon>
        <taxon>Desulfobacterales</taxon>
        <taxon>Desulfatibacillaceae</taxon>
        <taxon>Desulfatibacillum</taxon>
    </lineage>
</organism>
<proteinExistence type="predicted"/>
<dbReference type="STRING" id="1121393.SAMN02745216_03952"/>
<protein>
    <submittedName>
        <fullName evidence="3">Acetyl-CoA C-acetyltransferase</fullName>
    </submittedName>
</protein>
<feature type="domain" description="Thiolase C-terminal" evidence="2">
    <location>
        <begin position="246"/>
        <end position="380"/>
    </location>
</feature>
<dbReference type="OrthoDB" id="5411776at2"/>
<dbReference type="PIRSF" id="PIRSF000429">
    <property type="entry name" value="Ac-CoA_Ac_transf"/>
    <property type="match status" value="1"/>
</dbReference>
<evidence type="ECO:0000313" key="3">
    <source>
        <dbReference type="EMBL" id="SHK71167.1"/>
    </source>
</evidence>
<evidence type="ECO:0000313" key="4">
    <source>
        <dbReference type="Proteomes" id="UP000183994"/>
    </source>
</evidence>
<evidence type="ECO:0000259" key="1">
    <source>
        <dbReference type="Pfam" id="PF00108"/>
    </source>
</evidence>
<dbReference type="InterPro" id="IPR020616">
    <property type="entry name" value="Thiolase_N"/>
</dbReference>
<evidence type="ECO:0000259" key="2">
    <source>
        <dbReference type="Pfam" id="PF22691"/>
    </source>
</evidence>
<dbReference type="AlphaFoldDB" id="A0A1M6UPN2"/>
<dbReference type="InterPro" id="IPR055140">
    <property type="entry name" value="Thiolase_C_2"/>
</dbReference>
<dbReference type="Pfam" id="PF22691">
    <property type="entry name" value="Thiolase_C_1"/>
    <property type="match status" value="1"/>
</dbReference>
<feature type="domain" description="Thiolase N-terminal" evidence="1">
    <location>
        <begin position="5"/>
        <end position="180"/>
    </location>
</feature>
<keyword evidence="3" id="KW-0808">Transferase</keyword>
<dbReference type="CDD" id="cd00829">
    <property type="entry name" value="SCP-x_thiolase"/>
    <property type="match status" value="1"/>
</dbReference>